<accession>A0A1V6N117</accession>
<name>A0A1V6N117_METAZ</name>
<gene>
    <name evidence="2" type="ORF">MBBAR_20c00040</name>
</gene>
<dbReference type="Proteomes" id="UP000191661">
    <property type="component" value="Unassembled WGS sequence"/>
</dbReference>
<keyword evidence="1" id="KW-1133">Transmembrane helix</keyword>
<evidence type="ECO:0000313" key="2">
    <source>
        <dbReference type="EMBL" id="OQD58325.1"/>
    </source>
</evidence>
<dbReference type="RefSeq" id="WP_080460762.1">
    <property type="nucleotide sequence ID" value="NZ_JXMW01000020.1"/>
</dbReference>
<feature type="transmembrane region" description="Helical" evidence="1">
    <location>
        <begin position="12"/>
        <end position="30"/>
    </location>
</feature>
<keyword evidence="1" id="KW-0812">Transmembrane</keyword>
<keyword evidence="3" id="KW-1185">Reference proteome</keyword>
<dbReference type="AlphaFoldDB" id="A0A1V6N117"/>
<feature type="transmembrane region" description="Helical" evidence="1">
    <location>
        <begin position="59"/>
        <end position="77"/>
    </location>
</feature>
<proteinExistence type="predicted"/>
<keyword evidence="1" id="KW-0472">Membrane</keyword>
<reference evidence="2 3" key="1">
    <citation type="submission" date="2014-12" db="EMBL/GenBank/DDBJ databases">
        <title>Genome sequence of Methanobrevibacter arboriphilicus DH1, DSM1125.</title>
        <authorList>
            <person name="Poehlein A."/>
            <person name="Thauer R.K."/>
            <person name="Seedorf H."/>
            <person name="Daniel R."/>
        </authorList>
    </citation>
    <scope>NUCLEOTIDE SEQUENCE [LARGE SCALE GENOMIC DNA]</scope>
    <source>
        <strain evidence="2 3">DH1</strain>
    </source>
</reference>
<evidence type="ECO:0000256" key="1">
    <source>
        <dbReference type="SAM" id="Phobius"/>
    </source>
</evidence>
<sequence>MELEDVYRNISFKSFLIGAALFAFIVVLSVEYELDPLLIFSSAGLLYIGYGSQNRIQAIVLGALGTLPLFIATVFFQRLGPITGENITFLILISFLVIGAFCGFTGFYFSESRKKAIEEKVKKESIGKGRKKKNKKNEK</sequence>
<comment type="caution">
    <text evidence="2">The sequence shown here is derived from an EMBL/GenBank/DDBJ whole genome shotgun (WGS) entry which is preliminary data.</text>
</comment>
<dbReference type="EMBL" id="JXMW01000020">
    <property type="protein sequence ID" value="OQD58325.1"/>
    <property type="molecule type" value="Genomic_DNA"/>
</dbReference>
<feature type="transmembrane region" description="Helical" evidence="1">
    <location>
        <begin position="89"/>
        <end position="110"/>
    </location>
</feature>
<dbReference type="OrthoDB" id="76617at2157"/>
<evidence type="ECO:0000313" key="3">
    <source>
        <dbReference type="Proteomes" id="UP000191661"/>
    </source>
</evidence>
<feature type="transmembrane region" description="Helical" evidence="1">
    <location>
        <begin position="36"/>
        <end position="52"/>
    </location>
</feature>
<protein>
    <submittedName>
        <fullName evidence="2">Uncharacterized protein</fullName>
    </submittedName>
</protein>
<organism evidence="2 3">
    <name type="scientific">Methanobrevibacter arboriphilus JCM 13429 = DSM 1125</name>
    <dbReference type="NCBI Taxonomy" id="1300164"/>
    <lineage>
        <taxon>Archaea</taxon>
        <taxon>Methanobacteriati</taxon>
        <taxon>Methanobacteriota</taxon>
        <taxon>Methanomada group</taxon>
        <taxon>Methanobacteria</taxon>
        <taxon>Methanobacteriales</taxon>
        <taxon>Methanobacteriaceae</taxon>
        <taxon>Methanobrevibacter</taxon>
    </lineage>
</organism>